<reference evidence="1 2" key="1">
    <citation type="submission" date="2024-09" db="EMBL/GenBank/DDBJ databases">
        <authorList>
            <person name="Sun Q."/>
            <person name="Mori K."/>
        </authorList>
    </citation>
    <scope>NUCLEOTIDE SEQUENCE [LARGE SCALE GENOMIC DNA]</scope>
    <source>
        <strain evidence="1 2">TBRC 1432</strain>
    </source>
</reference>
<name>A0ABV6MZT2_9PSEU</name>
<dbReference type="EMBL" id="JBHLUD010000010">
    <property type="protein sequence ID" value="MFC0545717.1"/>
    <property type="molecule type" value="Genomic_DNA"/>
</dbReference>
<evidence type="ECO:0000313" key="2">
    <source>
        <dbReference type="Proteomes" id="UP001589810"/>
    </source>
</evidence>
<protein>
    <submittedName>
        <fullName evidence="1">Uncharacterized protein</fullName>
    </submittedName>
</protein>
<sequence>MTFDLNDWVSAAAADYQVRNKAQAELGALAAKVEQDLVKLDADAGAVGKG</sequence>
<proteinExistence type="predicted"/>
<gene>
    <name evidence="1" type="ORF">ACFFH7_29670</name>
</gene>
<comment type="caution">
    <text evidence="1">The sequence shown here is derived from an EMBL/GenBank/DDBJ whole genome shotgun (WGS) entry which is preliminary data.</text>
</comment>
<organism evidence="1 2">
    <name type="scientific">Kutzneria chonburiensis</name>
    <dbReference type="NCBI Taxonomy" id="1483604"/>
    <lineage>
        <taxon>Bacteria</taxon>
        <taxon>Bacillati</taxon>
        <taxon>Actinomycetota</taxon>
        <taxon>Actinomycetes</taxon>
        <taxon>Pseudonocardiales</taxon>
        <taxon>Pseudonocardiaceae</taxon>
        <taxon>Kutzneria</taxon>
    </lineage>
</organism>
<dbReference type="Proteomes" id="UP001589810">
    <property type="component" value="Unassembled WGS sequence"/>
</dbReference>
<keyword evidence="2" id="KW-1185">Reference proteome</keyword>
<evidence type="ECO:0000313" key="1">
    <source>
        <dbReference type="EMBL" id="MFC0545717.1"/>
    </source>
</evidence>
<accession>A0ABV6MZT2</accession>
<dbReference type="RefSeq" id="WP_273943752.1">
    <property type="nucleotide sequence ID" value="NZ_CP097263.1"/>
</dbReference>